<dbReference type="Pfam" id="PF00196">
    <property type="entry name" value="GerE"/>
    <property type="match status" value="1"/>
</dbReference>
<feature type="transmembrane region" description="Helical" evidence="5">
    <location>
        <begin position="245"/>
        <end position="264"/>
    </location>
</feature>
<keyword evidence="5" id="KW-1133">Transmembrane helix</keyword>
<dbReference type="PANTHER" id="PTHR44688">
    <property type="entry name" value="DNA-BINDING TRANSCRIPTIONAL ACTIVATOR DEVR_DOSR"/>
    <property type="match status" value="1"/>
</dbReference>
<feature type="transmembrane region" description="Helical" evidence="5">
    <location>
        <begin position="41"/>
        <end position="62"/>
    </location>
</feature>
<dbReference type="EMBL" id="DYWI01000060">
    <property type="protein sequence ID" value="HJF65213.1"/>
    <property type="molecule type" value="Genomic_DNA"/>
</dbReference>
<feature type="compositionally biased region" description="Polar residues" evidence="4">
    <location>
        <begin position="482"/>
        <end position="495"/>
    </location>
</feature>
<evidence type="ECO:0000256" key="4">
    <source>
        <dbReference type="SAM" id="MobiDB-lite"/>
    </source>
</evidence>
<name>A0A9D2UW88_9ACTN</name>
<sequence length="635" mass="69733">MHSSEPYTHSSKVTALPQRALITLQRERGVMRFWTLFKPNTCALGYALFLATNAAGVWGGVFPFLPIEFQTQQITYFFFASQSVTFGFSYIASALGAYYLPGATRKFLVFAAGIPYFLGWTCLIAAMYIEPWALALMTTGGCLLGVGSAGFYMLWQRLFASQNPDSGTHDLILGTAYSAVLYFSFYLIPRAVTALLIPIVFLPLFGLCILLKSWEIDLDQPMFEDVPREHPQVYRRVLRDYWRSALSIGALGFGCGIMRSLAIYDPAVGSLVNVMSMLGSVAAASILLVLWRQKSLRINVLTAYRVLFPLVITAFFLLMFLGEGYSSLFAGTMYMFYSCGIMLMMLQCAQASRDRGINPVFIYGFFGGIVYILHDLGFLGGIISESATIFGLSPVVGAAAVAMWLLAIMYFVGQGGFKQALAQSKVVAESIEFIALNAPKDKDAPMANDADKEDEEANGRTAFTGADPQPQKRAAHVGDNVSCPSPSHSNTTSLATDADTGRAKGVVTFKAEEKAADDDMTRDAGESCPSAQSEASNASTIRGKHRKAARETPAYRDRISKQCAALQRHYRLSAREAEVMELLARGNSVAFIAEELVVSKNTVRTHSRRIYSKLDVHKKQELLTLVNSFEPSDLE</sequence>
<protein>
    <submittedName>
        <fullName evidence="7">LuxR C-terminal-related transcriptional regulator</fullName>
    </submittedName>
</protein>
<dbReference type="PRINTS" id="PR00038">
    <property type="entry name" value="HTHLUXR"/>
</dbReference>
<organism evidence="7 8">
    <name type="scientific">Slackia equolifaciens</name>
    <dbReference type="NCBI Taxonomy" id="498718"/>
    <lineage>
        <taxon>Bacteria</taxon>
        <taxon>Bacillati</taxon>
        <taxon>Actinomycetota</taxon>
        <taxon>Coriobacteriia</taxon>
        <taxon>Eggerthellales</taxon>
        <taxon>Eggerthellaceae</taxon>
        <taxon>Slackia</taxon>
    </lineage>
</organism>
<feature type="transmembrane region" description="Helical" evidence="5">
    <location>
        <begin position="360"/>
        <end position="383"/>
    </location>
</feature>
<feature type="transmembrane region" description="Helical" evidence="5">
    <location>
        <begin position="107"/>
        <end position="129"/>
    </location>
</feature>
<feature type="transmembrane region" description="Helical" evidence="5">
    <location>
        <begin position="328"/>
        <end position="348"/>
    </location>
</feature>
<dbReference type="AlphaFoldDB" id="A0A9D2UW88"/>
<dbReference type="SUPFAM" id="SSF46894">
    <property type="entry name" value="C-terminal effector domain of the bipartite response regulators"/>
    <property type="match status" value="1"/>
</dbReference>
<evidence type="ECO:0000313" key="8">
    <source>
        <dbReference type="Proteomes" id="UP000786989"/>
    </source>
</evidence>
<dbReference type="GO" id="GO:0003677">
    <property type="term" value="F:DNA binding"/>
    <property type="evidence" value="ECO:0007669"/>
    <property type="project" value="UniProtKB-KW"/>
</dbReference>
<feature type="transmembrane region" description="Helical" evidence="5">
    <location>
        <begin position="270"/>
        <end position="291"/>
    </location>
</feature>
<dbReference type="InterPro" id="IPR036388">
    <property type="entry name" value="WH-like_DNA-bd_sf"/>
</dbReference>
<feature type="transmembrane region" description="Helical" evidence="5">
    <location>
        <begin position="135"/>
        <end position="155"/>
    </location>
</feature>
<dbReference type="PROSITE" id="PS50043">
    <property type="entry name" value="HTH_LUXR_2"/>
    <property type="match status" value="1"/>
</dbReference>
<accession>A0A9D2UW88</accession>
<dbReference type="Gene3D" id="1.10.10.10">
    <property type="entry name" value="Winged helix-like DNA-binding domain superfamily/Winged helix DNA-binding domain"/>
    <property type="match status" value="1"/>
</dbReference>
<dbReference type="SMART" id="SM00421">
    <property type="entry name" value="HTH_LUXR"/>
    <property type="match status" value="1"/>
</dbReference>
<evidence type="ECO:0000256" key="1">
    <source>
        <dbReference type="ARBA" id="ARBA00023015"/>
    </source>
</evidence>
<dbReference type="GO" id="GO:0006355">
    <property type="term" value="P:regulation of DNA-templated transcription"/>
    <property type="evidence" value="ECO:0007669"/>
    <property type="project" value="InterPro"/>
</dbReference>
<feature type="transmembrane region" description="Helical" evidence="5">
    <location>
        <begin position="194"/>
        <end position="214"/>
    </location>
</feature>
<feature type="transmembrane region" description="Helical" evidence="5">
    <location>
        <begin position="167"/>
        <end position="188"/>
    </location>
</feature>
<keyword evidence="5" id="KW-0812">Transmembrane</keyword>
<feature type="transmembrane region" description="Helical" evidence="5">
    <location>
        <begin position="389"/>
        <end position="412"/>
    </location>
</feature>
<dbReference type="Proteomes" id="UP000786989">
    <property type="component" value="Unassembled WGS sequence"/>
</dbReference>
<dbReference type="CDD" id="cd06174">
    <property type="entry name" value="MFS"/>
    <property type="match status" value="1"/>
</dbReference>
<reference evidence="7" key="1">
    <citation type="journal article" date="2021" name="PeerJ">
        <title>Extensive microbial diversity within the chicken gut microbiome revealed by metagenomics and culture.</title>
        <authorList>
            <person name="Gilroy R."/>
            <person name="Ravi A."/>
            <person name="Getino M."/>
            <person name="Pursley I."/>
            <person name="Horton D.L."/>
            <person name="Alikhan N.F."/>
            <person name="Baker D."/>
            <person name="Gharbi K."/>
            <person name="Hall N."/>
            <person name="Watson M."/>
            <person name="Adriaenssens E.M."/>
            <person name="Foster-Nyarko E."/>
            <person name="Jarju S."/>
            <person name="Secka A."/>
            <person name="Antonio M."/>
            <person name="Oren A."/>
            <person name="Chaudhuri R.R."/>
            <person name="La Ragione R."/>
            <person name="Hildebrand F."/>
            <person name="Pallen M.J."/>
        </authorList>
    </citation>
    <scope>NUCLEOTIDE SEQUENCE</scope>
    <source>
        <strain evidence="7">ChiGjej6B6-11269</strain>
    </source>
</reference>
<feature type="transmembrane region" description="Helical" evidence="5">
    <location>
        <begin position="74"/>
        <end position="100"/>
    </location>
</feature>
<feature type="region of interest" description="Disordered" evidence="4">
    <location>
        <begin position="514"/>
        <end position="554"/>
    </location>
</feature>
<dbReference type="PANTHER" id="PTHR44688:SF16">
    <property type="entry name" value="DNA-BINDING TRANSCRIPTIONAL ACTIVATOR DEVR_DOSR"/>
    <property type="match status" value="1"/>
</dbReference>
<feature type="compositionally biased region" description="Polar residues" evidence="4">
    <location>
        <begin position="529"/>
        <end position="540"/>
    </location>
</feature>
<keyword evidence="2" id="KW-0238">DNA-binding</keyword>
<evidence type="ECO:0000313" key="7">
    <source>
        <dbReference type="EMBL" id="HJF65213.1"/>
    </source>
</evidence>
<keyword evidence="5" id="KW-0472">Membrane</keyword>
<gene>
    <name evidence="7" type="ORF">K8U77_03730</name>
</gene>
<dbReference type="PROSITE" id="PS00622">
    <property type="entry name" value="HTH_LUXR_1"/>
    <property type="match status" value="1"/>
</dbReference>
<keyword evidence="1" id="KW-0805">Transcription regulation</keyword>
<evidence type="ECO:0000256" key="2">
    <source>
        <dbReference type="ARBA" id="ARBA00023125"/>
    </source>
</evidence>
<comment type="caution">
    <text evidence="7">The sequence shown here is derived from an EMBL/GenBank/DDBJ whole genome shotgun (WGS) entry which is preliminary data.</text>
</comment>
<evidence type="ECO:0000256" key="3">
    <source>
        <dbReference type="ARBA" id="ARBA00023163"/>
    </source>
</evidence>
<evidence type="ECO:0000259" key="6">
    <source>
        <dbReference type="PROSITE" id="PS50043"/>
    </source>
</evidence>
<feature type="transmembrane region" description="Helical" evidence="5">
    <location>
        <begin position="303"/>
        <end position="322"/>
    </location>
</feature>
<feature type="compositionally biased region" description="Basic and acidic residues" evidence="4">
    <location>
        <begin position="514"/>
        <end position="525"/>
    </location>
</feature>
<dbReference type="InterPro" id="IPR016032">
    <property type="entry name" value="Sig_transdc_resp-reg_C-effctor"/>
</dbReference>
<feature type="domain" description="HTH luxR-type" evidence="6">
    <location>
        <begin position="565"/>
        <end position="630"/>
    </location>
</feature>
<proteinExistence type="predicted"/>
<dbReference type="CDD" id="cd06170">
    <property type="entry name" value="LuxR_C_like"/>
    <property type="match status" value="1"/>
</dbReference>
<dbReference type="InterPro" id="IPR000792">
    <property type="entry name" value="Tscrpt_reg_LuxR_C"/>
</dbReference>
<keyword evidence="3" id="KW-0804">Transcription</keyword>
<feature type="region of interest" description="Disordered" evidence="4">
    <location>
        <begin position="442"/>
        <end position="499"/>
    </location>
</feature>
<reference evidence="7" key="2">
    <citation type="submission" date="2021-09" db="EMBL/GenBank/DDBJ databases">
        <authorList>
            <person name="Gilroy R."/>
        </authorList>
    </citation>
    <scope>NUCLEOTIDE SEQUENCE</scope>
    <source>
        <strain evidence="7">ChiGjej6B6-11269</strain>
    </source>
</reference>
<evidence type="ECO:0000256" key="5">
    <source>
        <dbReference type="SAM" id="Phobius"/>
    </source>
</evidence>